<keyword evidence="4" id="KW-0808">Transferase</keyword>
<dbReference type="GO" id="GO:0071555">
    <property type="term" value="P:cell wall organization"/>
    <property type="evidence" value="ECO:0007669"/>
    <property type="project" value="UniProtKB-KW"/>
</dbReference>
<evidence type="ECO:0000256" key="1">
    <source>
        <dbReference type="ARBA" id="ARBA00004877"/>
    </source>
</evidence>
<comment type="pathway">
    <text evidence="1 5">Glycan metabolism; pectin biosynthesis.</text>
</comment>
<dbReference type="Pfam" id="PF25557">
    <property type="entry name" value="GAUT_1"/>
    <property type="match status" value="1"/>
</dbReference>
<sequence length="664" mass="75142">MKAPMAVGSTAGTKRRWMATVLGLVLFSMLVPLVFLLGLHNTFLSSPPSSVHLGSFSILNWVGLVVVAVSTAGRVIILVDHSYVSEEERNSDGNGLRIYEQQQRVDATVTTPTPVEHRSRDVDDLLRRLGGPTLPKVFGRDPAEDAKNKTNDFTEVPDLPKQNSNAHNNVPPSEGKLVENMKSTMDGKNMCEIRFGSYCLWREEHRESMKDSTVKKMKDLLFVARAYYPSIAKLPALDKLSHELKQNIQEFERVLSETTTDKDLPSQIEVKLSKMEATIAKVKSHPVDCNNVDKKFRQLVDLTEDEANFHMKQSAFLYQLAVQTVPKSLHCLSLRLTVDYFRNPPPDTDVLLADKFLNPELQHYVIFSQNVLASSSVINSTVMNSKESSNQVFHVLTNRQNYFAMKKWFFLNKYKEAAVQVLDIEELILKGGQSNVSQLLQMFLPEEFRISFRTVDKLSRAMVRTEYLSLFSYSHYLIPEIFQTLRKIVILDDDIIVQKDLSELWSIDIGEKVNAAVFLCAVKLGELKHYLGENSFNNEGSCAWMSGLNLVDLAGWRKRGLTESFQSLLHKSLMAEDASLEAAILRATLLVFEGLVYDLNDQWVISGLGYNYGLDSDSIKKAAVLHFNGNMKPWLELGIPKYKGFWRNFVNSENSFLSACNVNQ</sequence>
<dbReference type="Proteomes" id="UP001161247">
    <property type="component" value="Chromosome 3"/>
</dbReference>
<name>A0AAV1CRK4_OLDCO</name>
<dbReference type="PANTHER" id="PTHR32116:SF12">
    <property type="entry name" value="GALACTURONOSYLTRANSFERASE 7-RELATED"/>
    <property type="match status" value="1"/>
</dbReference>
<dbReference type="SUPFAM" id="SSF53448">
    <property type="entry name" value="Nucleotide-diphospho-sugar transferases"/>
    <property type="match status" value="1"/>
</dbReference>
<comment type="similarity">
    <text evidence="2 5">Belongs to the glycosyltransferase 8 family.</text>
</comment>
<evidence type="ECO:0000313" key="7">
    <source>
        <dbReference type="EMBL" id="CAI9097137.1"/>
    </source>
</evidence>
<dbReference type="InterPro" id="IPR002495">
    <property type="entry name" value="Glyco_trans_8"/>
</dbReference>
<dbReference type="Pfam" id="PF01501">
    <property type="entry name" value="Glyco_transf_8"/>
    <property type="match status" value="1"/>
</dbReference>
<evidence type="ECO:0000256" key="3">
    <source>
        <dbReference type="ARBA" id="ARBA00022676"/>
    </source>
</evidence>
<dbReference type="PANTHER" id="PTHR32116">
    <property type="entry name" value="GALACTURONOSYLTRANSFERASE 4-RELATED"/>
    <property type="match status" value="1"/>
</dbReference>
<evidence type="ECO:0000256" key="5">
    <source>
        <dbReference type="RuleBase" id="RU362027"/>
    </source>
</evidence>
<proteinExistence type="inferred from homology"/>
<reference evidence="7" key="1">
    <citation type="submission" date="2023-03" db="EMBL/GenBank/DDBJ databases">
        <authorList>
            <person name="Julca I."/>
        </authorList>
    </citation>
    <scope>NUCLEOTIDE SEQUENCE</scope>
</reference>
<dbReference type="EMBL" id="OX459120">
    <property type="protein sequence ID" value="CAI9097137.1"/>
    <property type="molecule type" value="Genomic_DNA"/>
</dbReference>
<feature type="region of interest" description="Disordered" evidence="6">
    <location>
        <begin position="136"/>
        <end position="176"/>
    </location>
</feature>
<dbReference type="AlphaFoldDB" id="A0AAV1CRK4"/>
<feature type="compositionally biased region" description="Polar residues" evidence="6">
    <location>
        <begin position="161"/>
        <end position="171"/>
    </location>
</feature>
<dbReference type="EC" id="2.4.1.-" evidence="5"/>
<keyword evidence="3 5" id="KW-0328">Glycosyltransferase</keyword>
<feature type="transmembrane region" description="Helical" evidence="5">
    <location>
        <begin position="21"/>
        <end position="38"/>
    </location>
</feature>
<dbReference type="Gene3D" id="3.90.550.10">
    <property type="entry name" value="Spore Coat Polysaccharide Biosynthesis Protein SpsA, Chain A"/>
    <property type="match status" value="1"/>
</dbReference>
<keyword evidence="5" id="KW-0961">Cell wall biogenesis/degradation</keyword>
<keyword evidence="5" id="KW-0472">Membrane</keyword>
<keyword evidence="5" id="KW-1133">Transmembrane helix</keyword>
<accession>A0AAV1CRK4</accession>
<evidence type="ECO:0000256" key="4">
    <source>
        <dbReference type="ARBA" id="ARBA00022679"/>
    </source>
</evidence>
<protein>
    <recommendedName>
        <fullName evidence="5">Hexosyltransferase</fullName>
        <ecNumber evidence="5">2.4.1.-</ecNumber>
    </recommendedName>
</protein>
<keyword evidence="5" id="KW-0333">Golgi apparatus</keyword>
<dbReference type="CDD" id="cd06429">
    <property type="entry name" value="GT8_like_1"/>
    <property type="match status" value="1"/>
</dbReference>
<dbReference type="GO" id="GO:0047262">
    <property type="term" value="F:polygalacturonate 4-alpha-galacturonosyltransferase activity"/>
    <property type="evidence" value="ECO:0007669"/>
    <property type="project" value="InterPro"/>
</dbReference>
<evidence type="ECO:0000313" key="8">
    <source>
        <dbReference type="Proteomes" id="UP001161247"/>
    </source>
</evidence>
<dbReference type="InterPro" id="IPR029993">
    <property type="entry name" value="GAUT"/>
</dbReference>
<organism evidence="7 8">
    <name type="scientific">Oldenlandia corymbosa var. corymbosa</name>
    <dbReference type="NCBI Taxonomy" id="529605"/>
    <lineage>
        <taxon>Eukaryota</taxon>
        <taxon>Viridiplantae</taxon>
        <taxon>Streptophyta</taxon>
        <taxon>Embryophyta</taxon>
        <taxon>Tracheophyta</taxon>
        <taxon>Spermatophyta</taxon>
        <taxon>Magnoliopsida</taxon>
        <taxon>eudicotyledons</taxon>
        <taxon>Gunneridae</taxon>
        <taxon>Pentapetalae</taxon>
        <taxon>asterids</taxon>
        <taxon>lamiids</taxon>
        <taxon>Gentianales</taxon>
        <taxon>Rubiaceae</taxon>
        <taxon>Rubioideae</taxon>
        <taxon>Spermacoceae</taxon>
        <taxon>Hedyotis-Oldenlandia complex</taxon>
        <taxon>Oldenlandia</taxon>
    </lineage>
</organism>
<keyword evidence="8" id="KW-1185">Reference proteome</keyword>
<comment type="subcellular location">
    <subcellularLocation>
        <location evidence="5">Golgi apparatus membrane</location>
        <topology evidence="5">Single-pass type II membrane protein</topology>
    </subcellularLocation>
</comment>
<dbReference type="GO" id="GO:0000139">
    <property type="term" value="C:Golgi membrane"/>
    <property type="evidence" value="ECO:0007669"/>
    <property type="project" value="UniProtKB-SubCell"/>
</dbReference>
<evidence type="ECO:0000256" key="6">
    <source>
        <dbReference type="SAM" id="MobiDB-lite"/>
    </source>
</evidence>
<dbReference type="InterPro" id="IPR029044">
    <property type="entry name" value="Nucleotide-diphossugar_trans"/>
</dbReference>
<evidence type="ECO:0000256" key="2">
    <source>
        <dbReference type="ARBA" id="ARBA00006351"/>
    </source>
</evidence>
<gene>
    <name evidence="7" type="ORF">OLC1_LOCUS7711</name>
</gene>
<feature type="compositionally biased region" description="Basic and acidic residues" evidence="6">
    <location>
        <begin position="138"/>
        <end position="152"/>
    </location>
</feature>
<keyword evidence="5" id="KW-0812">Transmembrane</keyword>